<feature type="site" description="Transition state stabilizer" evidence="17">
    <location>
        <position position="379"/>
    </location>
</feature>
<evidence type="ECO:0000256" key="8">
    <source>
        <dbReference type="ARBA" id="ARBA00023277"/>
    </source>
</evidence>
<dbReference type="Gene3D" id="2.60.40.10">
    <property type="entry name" value="Immunoglobulins"/>
    <property type="match status" value="1"/>
</dbReference>
<gene>
    <name evidence="19" type="ORF">BN112_0668</name>
</gene>
<accession>A0A0C6NZY2</accession>
<dbReference type="InterPro" id="IPR014756">
    <property type="entry name" value="Ig_E-set"/>
</dbReference>
<dbReference type="GO" id="GO:0033942">
    <property type="term" value="F:4-alpha-D-(1-&gt;4)-alpha-D-glucanotrehalose trehalohydrolase activity"/>
    <property type="evidence" value="ECO:0007669"/>
    <property type="project" value="UniProtKB-EC"/>
</dbReference>
<evidence type="ECO:0000256" key="5">
    <source>
        <dbReference type="ARBA" id="ARBA00015938"/>
    </source>
</evidence>
<dbReference type="InterPro" id="IPR006047">
    <property type="entry name" value="GH13_cat_dom"/>
</dbReference>
<keyword evidence="6" id="KW-0963">Cytoplasm</keyword>
<dbReference type="InterPro" id="IPR044901">
    <property type="entry name" value="Trehalose_TreZ_E-set_sf"/>
</dbReference>
<reference evidence="19 20" key="1">
    <citation type="journal article" date="2012" name="BMC Genomics">
        <title>Comparative genomics of the classical Bordetella subspecies: the evolution and exchange of virulence-associated diversity amongst closely related pathogens.</title>
        <authorList>
            <person name="Park J."/>
            <person name="Zhang Y."/>
            <person name="Buboltz A.M."/>
            <person name="Zhang X."/>
            <person name="Schuster S.C."/>
            <person name="Ahuja U."/>
            <person name="Liu M."/>
            <person name="Miller J.F."/>
            <person name="Sebaihia M."/>
            <person name="Bentley S.D."/>
            <person name="Parkhill J."/>
            <person name="Harvill E.T."/>
        </authorList>
    </citation>
    <scope>NUCLEOTIDE SEQUENCE [LARGE SCALE GENOMIC DNA]</scope>
    <source>
        <strain evidence="19 20">253</strain>
    </source>
</reference>
<dbReference type="InterPro" id="IPR022567">
    <property type="entry name" value="DUF3459"/>
</dbReference>
<evidence type="ECO:0000259" key="18">
    <source>
        <dbReference type="SMART" id="SM00642"/>
    </source>
</evidence>
<dbReference type="KEGG" id="bbh:BN112_0668"/>
<evidence type="ECO:0000256" key="10">
    <source>
        <dbReference type="ARBA" id="ARBA00032057"/>
    </source>
</evidence>
<feature type="binding site" evidence="16">
    <location>
        <begin position="378"/>
        <end position="383"/>
    </location>
    <ligand>
        <name>substrate</name>
    </ligand>
</feature>
<evidence type="ECO:0000256" key="12">
    <source>
        <dbReference type="ARBA" id="ARBA00034013"/>
    </source>
</evidence>
<evidence type="ECO:0000256" key="3">
    <source>
        <dbReference type="ARBA" id="ARBA00008061"/>
    </source>
</evidence>
<dbReference type="Pfam" id="PF00128">
    <property type="entry name" value="Alpha-amylase"/>
    <property type="match status" value="1"/>
</dbReference>
<dbReference type="EMBL" id="HE965806">
    <property type="protein sequence ID" value="CCJ52586.1"/>
    <property type="molecule type" value="Genomic_DNA"/>
</dbReference>
<dbReference type="CDD" id="cd11325">
    <property type="entry name" value="AmyAc_GTHase"/>
    <property type="match status" value="1"/>
</dbReference>
<dbReference type="Pfam" id="PF11941">
    <property type="entry name" value="DUF3459"/>
    <property type="match status" value="1"/>
</dbReference>
<evidence type="ECO:0000256" key="16">
    <source>
        <dbReference type="PIRSR" id="PIRSR006337-2"/>
    </source>
</evidence>
<dbReference type="PANTHER" id="PTHR43651">
    <property type="entry name" value="1,4-ALPHA-GLUCAN-BRANCHING ENZYME"/>
    <property type="match status" value="1"/>
</dbReference>
<dbReference type="SUPFAM" id="SSF81296">
    <property type="entry name" value="E set domains"/>
    <property type="match status" value="1"/>
</dbReference>
<feature type="active site" description="Proton donor" evidence="15">
    <location>
        <position position="288"/>
    </location>
</feature>
<dbReference type="OrthoDB" id="9800174at2"/>
<comment type="subcellular location">
    <subcellularLocation>
        <location evidence="1 15">Cytoplasm</location>
    </subcellularLocation>
</comment>
<sequence>MNEPAPHGATVCAPGKIRFRLWAPSAPPALALEIEGRAPIALRPGPDGYAQAIVDGAPGLRYRYRLAADCAVPDPASRLQDGDVHGHSVVVGPDRYPWRHTGWRGRPWQDSVIYEAHAGLCGGYAGLRRRLPEVARLGVTLLELMPIADFPGPRNWGYDGVLPYAPDTAYGTPDELKALIDAAHGLQMGVMLDVVYNHFGPDGNYLHRYAADFFDARADTPWGAAIDYRQQAVQRYFIDNALYWLREYRFDGLRLDAVHAMGRTDWLAGLAREARAACPDRRVHLVVENDANQASLLAQGFDAQWNDDAHHVLHHLLTGERQGYYADYAQAPAALLARALGEGYVYQGQAAPTRGGRARGEPSAHLPPWAFVLFLHNHDQVGNRADGLRLTSLLAPGSPALRAAIALQLLAPHIPLLFMGEEYGSTAPFFYFTSHGPELAAAVRAGRAREFAASMHDCDPPPDPNDPDTYRRSCPWPPPGAERQAWFEYYRELLRLRARLLGGRLTGARADGAAALGPAAVRAAWRLGDGARLTLYANLLPGSVIVPAPPAGQLAYATLAGAGQDLAAGVLRGGCALALWEPAP</sequence>
<dbReference type="HOGENOM" id="CLU_020726_0_0_4"/>
<evidence type="ECO:0000256" key="17">
    <source>
        <dbReference type="PIRSR" id="PIRSR006337-3"/>
    </source>
</evidence>
<dbReference type="GO" id="GO:0005737">
    <property type="term" value="C:cytoplasm"/>
    <property type="evidence" value="ECO:0007669"/>
    <property type="project" value="UniProtKB-SubCell"/>
</dbReference>
<dbReference type="AlphaFoldDB" id="A0A0C6NZY2"/>
<evidence type="ECO:0000256" key="1">
    <source>
        <dbReference type="ARBA" id="ARBA00004496"/>
    </source>
</evidence>
<protein>
    <recommendedName>
        <fullName evidence="5 13">Malto-oligosyltrehalose trehalohydrolase</fullName>
        <shortName evidence="14">MTHase</shortName>
        <ecNumber evidence="4 13">3.2.1.141</ecNumber>
    </recommendedName>
    <alternativeName>
        <fullName evidence="11 14">4-alpha-D-((1-&gt;4)-alpha-D-glucano)trehalose trehalohydrolase</fullName>
    </alternativeName>
    <alternativeName>
        <fullName evidence="10 14">Maltooligosyl trehalose trehalohydrolase</fullName>
    </alternativeName>
</protein>
<keyword evidence="8" id="KW-0119">Carbohydrate metabolism</keyword>
<dbReference type="InterPro" id="IPR012768">
    <property type="entry name" value="Trehalose_TreZ"/>
</dbReference>
<keyword evidence="7 14" id="KW-0378">Hydrolase</keyword>
<dbReference type="PANTHER" id="PTHR43651:SF11">
    <property type="entry name" value="MALTO-OLIGOSYLTREHALOSE TREHALOHYDROLASE"/>
    <property type="match status" value="1"/>
</dbReference>
<evidence type="ECO:0000256" key="15">
    <source>
        <dbReference type="PIRSR" id="PIRSR006337-1"/>
    </source>
</evidence>
<comment type="pathway">
    <text evidence="2 14">Glycan biosynthesis; trehalose biosynthesis.</text>
</comment>
<dbReference type="PIRSF" id="PIRSF006337">
    <property type="entry name" value="Trehalose_TreZ"/>
    <property type="match status" value="1"/>
</dbReference>
<dbReference type="InterPro" id="IPR013783">
    <property type="entry name" value="Ig-like_fold"/>
</dbReference>
<comment type="similarity">
    <text evidence="3 14">Belongs to the glycosyl hydrolase 13 family.</text>
</comment>
<evidence type="ECO:0000256" key="14">
    <source>
        <dbReference type="PIRNR" id="PIRNR006337"/>
    </source>
</evidence>
<dbReference type="UniPathway" id="UPA00299"/>
<feature type="binding site" evidence="16">
    <location>
        <begin position="307"/>
        <end position="311"/>
    </location>
    <ligand>
        <name>substrate</name>
    </ligand>
</feature>
<dbReference type="RefSeq" id="WP_010926668.1">
    <property type="nucleotide sequence ID" value="NC_019382.1"/>
</dbReference>
<feature type="binding site" evidence="16">
    <location>
        <begin position="254"/>
        <end position="259"/>
    </location>
    <ligand>
        <name>substrate</name>
    </ligand>
</feature>
<evidence type="ECO:0000256" key="4">
    <source>
        <dbReference type="ARBA" id="ARBA00012268"/>
    </source>
</evidence>
<feature type="domain" description="Glycosyl hydrolase family 13 catalytic" evidence="18">
    <location>
        <begin position="90"/>
        <end position="497"/>
    </location>
</feature>
<evidence type="ECO:0000256" key="2">
    <source>
        <dbReference type="ARBA" id="ARBA00005199"/>
    </source>
</evidence>
<dbReference type="NCBIfam" id="TIGR02402">
    <property type="entry name" value="trehalose_TreZ"/>
    <property type="match status" value="1"/>
</dbReference>
<evidence type="ECO:0000313" key="19">
    <source>
        <dbReference type="EMBL" id="CCJ52586.1"/>
    </source>
</evidence>
<evidence type="ECO:0000256" key="7">
    <source>
        <dbReference type="ARBA" id="ARBA00022801"/>
    </source>
</evidence>
<dbReference type="Gene3D" id="1.10.10.760">
    <property type="entry name" value="E-set domains of sugar-utilizing enzymes"/>
    <property type="match status" value="1"/>
</dbReference>
<organism evidence="19 20">
    <name type="scientific">Bordetella bronchiseptica 253</name>
    <dbReference type="NCBI Taxonomy" id="568707"/>
    <lineage>
        <taxon>Bacteria</taxon>
        <taxon>Pseudomonadati</taxon>
        <taxon>Pseudomonadota</taxon>
        <taxon>Betaproteobacteria</taxon>
        <taxon>Burkholderiales</taxon>
        <taxon>Alcaligenaceae</taxon>
        <taxon>Bordetella</taxon>
    </lineage>
</organism>
<dbReference type="Proteomes" id="UP000007564">
    <property type="component" value="Chromosome"/>
</dbReference>
<proteinExistence type="inferred from homology"/>
<dbReference type="CDD" id="cd02853">
    <property type="entry name" value="E_set_MTHase_like_N"/>
    <property type="match status" value="1"/>
</dbReference>
<dbReference type="SMART" id="SM00642">
    <property type="entry name" value="Aamy"/>
    <property type="match status" value="1"/>
</dbReference>
<dbReference type="GO" id="GO:0005992">
    <property type="term" value="P:trehalose biosynthetic process"/>
    <property type="evidence" value="ECO:0007669"/>
    <property type="project" value="UniProtKB-UniRule"/>
</dbReference>
<comment type="catalytic activity">
    <reaction evidence="12 14">
        <text>hydrolysis of (1-&gt;4)-alpha-D-glucosidic linkage in 4-alpha-D-[(1-&gt;4)-alpha-D-glucanosyl]n trehalose to yield trehalose and (1-&gt;4)-alpha-D-glucan.</text>
        <dbReference type="EC" id="3.2.1.141"/>
    </reaction>
</comment>
<name>A0A0C6NZY2_BORBO</name>
<keyword evidence="9 14" id="KW-0326">Glycosidase</keyword>
<evidence type="ECO:0000256" key="6">
    <source>
        <dbReference type="ARBA" id="ARBA00022490"/>
    </source>
</evidence>
<dbReference type="InterPro" id="IPR017853">
    <property type="entry name" value="GH"/>
</dbReference>
<evidence type="ECO:0000256" key="13">
    <source>
        <dbReference type="NCBIfam" id="TIGR02402"/>
    </source>
</evidence>
<feature type="active site" description="Nucleophile" evidence="15">
    <location>
        <position position="256"/>
    </location>
</feature>
<dbReference type="EC" id="3.2.1.141" evidence="4 13"/>
<dbReference type="SUPFAM" id="SSF51445">
    <property type="entry name" value="(Trans)glycosidases"/>
    <property type="match status" value="1"/>
</dbReference>
<evidence type="ECO:0000256" key="9">
    <source>
        <dbReference type="ARBA" id="ARBA00023295"/>
    </source>
</evidence>
<evidence type="ECO:0000313" key="20">
    <source>
        <dbReference type="Proteomes" id="UP000007564"/>
    </source>
</evidence>
<evidence type="ECO:0000256" key="11">
    <source>
        <dbReference type="ARBA" id="ARBA00033284"/>
    </source>
</evidence>
<dbReference type="Gene3D" id="3.20.20.80">
    <property type="entry name" value="Glycosidases"/>
    <property type="match status" value="1"/>
</dbReference>